<protein>
    <recommendedName>
        <fullName evidence="4">Secreted protein</fullName>
    </recommendedName>
</protein>
<organism evidence="2 3">
    <name type="scientific">Dactylosporangium sucinum</name>
    <dbReference type="NCBI Taxonomy" id="1424081"/>
    <lineage>
        <taxon>Bacteria</taxon>
        <taxon>Bacillati</taxon>
        <taxon>Actinomycetota</taxon>
        <taxon>Actinomycetes</taxon>
        <taxon>Micromonosporales</taxon>
        <taxon>Micromonosporaceae</taxon>
        <taxon>Dactylosporangium</taxon>
    </lineage>
</organism>
<evidence type="ECO:0000313" key="3">
    <source>
        <dbReference type="Proteomes" id="UP000642070"/>
    </source>
</evidence>
<evidence type="ECO:0000256" key="1">
    <source>
        <dbReference type="SAM" id="MobiDB-lite"/>
    </source>
</evidence>
<evidence type="ECO:0000313" key="2">
    <source>
        <dbReference type="EMBL" id="GGM89579.1"/>
    </source>
</evidence>
<dbReference type="Proteomes" id="UP000642070">
    <property type="component" value="Unassembled WGS sequence"/>
</dbReference>
<evidence type="ECO:0008006" key="4">
    <source>
        <dbReference type="Google" id="ProtNLM"/>
    </source>
</evidence>
<sequence length="189" mass="20594">MSGLWEQAPAIIGVAAGALLSFVLSAVADRSRWRRDAAIRWDPQRMTVYAEYATAVRDMYQVVLAVAARHGYGEGRPRPVADPDAALGDAEADRAARFEAVLLVGDPRTVAAARRWHQAVWHLECFARGRLTGPAEWAAARREFGVARAEYYRAARQDLGIPGGLPRTSTPAWKAALAPPPETPLTPPE</sequence>
<dbReference type="EMBL" id="BMPI01000131">
    <property type="protein sequence ID" value="GGM89579.1"/>
    <property type="molecule type" value="Genomic_DNA"/>
</dbReference>
<keyword evidence="3" id="KW-1185">Reference proteome</keyword>
<comment type="caution">
    <text evidence="2">The sequence shown here is derived from an EMBL/GenBank/DDBJ whole genome shotgun (WGS) entry which is preliminary data.</text>
</comment>
<accession>A0A917UFR6</accession>
<name>A0A917UFR6_9ACTN</name>
<feature type="compositionally biased region" description="Pro residues" evidence="1">
    <location>
        <begin position="178"/>
        <end position="189"/>
    </location>
</feature>
<reference evidence="2" key="2">
    <citation type="submission" date="2020-09" db="EMBL/GenBank/DDBJ databases">
        <authorList>
            <person name="Sun Q."/>
            <person name="Ohkuma M."/>
        </authorList>
    </citation>
    <scope>NUCLEOTIDE SEQUENCE</scope>
    <source>
        <strain evidence="2">JCM 19831</strain>
    </source>
</reference>
<reference evidence="2" key="1">
    <citation type="journal article" date="2014" name="Int. J. Syst. Evol. Microbiol.">
        <title>Complete genome sequence of Corynebacterium casei LMG S-19264T (=DSM 44701T), isolated from a smear-ripened cheese.</title>
        <authorList>
            <consortium name="US DOE Joint Genome Institute (JGI-PGF)"/>
            <person name="Walter F."/>
            <person name="Albersmeier A."/>
            <person name="Kalinowski J."/>
            <person name="Ruckert C."/>
        </authorList>
    </citation>
    <scope>NUCLEOTIDE SEQUENCE</scope>
    <source>
        <strain evidence="2">JCM 19831</strain>
    </source>
</reference>
<dbReference type="RefSeq" id="WP_190258076.1">
    <property type="nucleotide sequence ID" value="NZ_BMPI01000131.1"/>
</dbReference>
<dbReference type="AlphaFoldDB" id="A0A917UFR6"/>
<gene>
    <name evidence="2" type="ORF">GCM10007977_109500</name>
</gene>
<feature type="region of interest" description="Disordered" evidence="1">
    <location>
        <begin position="162"/>
        <end position="189"/>
    </location>
</feature>
<proteinExistence type="predicted"/>